<name>A0A2V0PDN0_9CHLO</name>
<feature type="region of interest" description="Disordered" evidence="1">
    <location>
        <begin position="1"/>
        <end position="52"/>
    </location>
</feature>
<dbReference type="Proteomes" id="UP000247498">
    <property type="component" value="Unassembled WGS sequence"/>
</dbReference>
<reference evidence="3 4" key="1">
    <citation type="journal article" date="2018" name="Sci. Rep.">
        <title>Raphidocelis subcapitata (=Pseudokirchneriella subcapitata) provides an insight into genome evolution and environmental adaptations in the Sphaeropleales.</title>
        <authorList>
            <person name="Suzuki S."/>
            <person name="Yamaguchi H."/>
            <person name="Nakajima N."/>
            <person name="Kawachi M."/>
        </authorList>
    </citation>
    <scope>NUCLEOTIDE SEQUENCE [LARGE SCALE GENOMIC DNA]</scope>
    <source>
        <strain evidence="3 4">NIES-35</strain>
    </source>
</reference>
<dbReference type="EMBL" id="BDRX01000091">
    <property type="protein sequence ID" value="GBF97072.1"/>
    <property type="molecule type" value="Genomic_DNA"/>
</dbReference>
<evidence type="ECO:0000313" key="3">
    <source>
        <dbReference type="EMBL" id="GBF97072.1"/>
    </source>
</evidence>
<evidence type="ECO:0000256" key="1">
    <source>
        <dbReference type="SAM" id="MobiDB-lite"/>
    </source>
</evidence>
<evidence type="ECO:0000256" key="2">
    <source>
        <dbReference type="SAM" id="Phobius"/>
    </source>
</evidence>
<feature type="transmembrane region" description="Helical" evidence="2">
    <location>
        <begin position="99"/>
        <end position="120"/>
    </location>
</feature>
<proteinExistence type="predicted"/>
<organism evidence="3 4">
    <name type="scientific">Raphidocelis subcapitata</name>
    <dbReference type="NCBI Taxonomy" id="307507"/>
    <lineage>
        <taxon>Eukaryota</taxon>
        <taxon>Viridiplantae</taxon>
        <taxon>Chlorophyta</taxon>
        <taxon>core chlorophytes</taxon>
        <taxon>Chlorophyceae</taxon>
        <taxon>CS clade</taxon>
        <taxon>Sphaeropleales</taxon>
        <taxon>Selenastraceae</taxon>
        <taxon>Raphidocelis</taxon>
    </lineage>
</organism>
<dbReference type="InParanoid" id="A0A2V0PDN0"/>
<comment type="caution">
    <text evidence="3">The sequence shown here is derived from an EMBL/GenBank/DDBJ whole genome shotgun (WGS) entry which is preliminary data.</text>
</comment>
<dbReference type="OrthoDB" id="10576805at2759"/>
<gene>
    <name evidence="3" type="ORF">Rsub_09545</name>
</gene>
<accession>A0A2V0PDN0</accession>
<keyword evidence="4" id="KW-1185">Reference proteome</keyword>
<sequence length="229" mass="23745">MLPSRALQRGPLPPPSRQRLSGHLSSAGRRGARLHRSPRPPPAAAGGAPPAAAAAEEAARRAAAAADALAPGGAPPLQQAAEGRLLGGLLARVDTYSGWVAYGASVCIVCALLVEAVPLISLSRRLTARRATRFSSGTADAPGRLRWVGMTALSALPQTCWAAWLLAAWAEGPDGGLRPVYLAYAALYAAPLAVYSDAFAKVTPAAATVWCACALHVQLHRVLRTNRVL</sequence>
<dbReference type="AlphaFoldDB" id="A0A2V0PDN0"/>
<protein>
    <submittedName>
        <fullName evidence="3">Uncharacterized protein</fullName>
    </submittedName>
</protein>
<keyword evidence="2" id="KW-0812">Transmembrane</keyword>
<evidence type="ECO:0000313" key="4">
    <source>
        <dbReference type="Proteomes" id="UP000247498"/>
    </source>
</evidence>
<keyword evidence="2" id="KW-1133">Transmembrane helix</keyword>
<keyword evidence="2" id="KW-0472">Membrane</keyword>